<dbReference type="RefSeq" id="XP_016243814.1">
    <property type="nucleotide sequence ID" value="XM_016399252.1"/>
</dbReference>
<dbReference type="EMBL" id="KN847046">
    <property type="protein sequence ID" value="KIW23598.1"/>
    <property type="molecule type" value="Genomic_DNA"/>
</dbReference>
<proteinExistence type="predicted"/>
<dbReference type="AlphaFoldDB" id="A0A0D2BWY8"/>
<name>A0A0D2BWY8_9EURO</name>
<keyword evidence="2" id="KW-1185">Reference proteome</keyword>
<dbReference type="Proteomes" id="UP000054466">
    <property type="component" value="Unassembled WGS sequence"/>
</dbReference>
<gene>
    <name evidence="1" type="ORF">PV07_11785</name>
</gene>
<evidence type="ECO:0000313" key="2">
    <source>
        <dbReference type="Proteomes" id="UP000054466"/>
    </source>
</evidence>
<evidence type="ECO:0000313" key="1">
    <source>
        <dbReference type="EMBL" id="KIW23598.1"/>
    </source>
</evidence>
<dbReference type="GeneID" id="27350979"/>
<accession>A0A0D2BWY8</accession>
<dbReference type="VEuPathDB" id="FungiDB:PV07_11785"/>
<dbReference type="HOGENOM" id="CLU_1927370_0_0_1"/>
<protein>
    <submittedName>
        <fullName evidence="1">Uncharacterized protein</fullName>
    </submittedName>
</protein>
<sequence length="131" mass="14701">MLLRLMNDPGILFSFHQGTITLVLKYNGFTFTRNTLSNSSSAISCDGPARCTTPAQLTTTSRRLEYFSRAVERMERHEDSSVMSPVKAWTFPGLEEHDATVLSFSALLMSTARTEAPSAVSFWTIWREIVC</sequence>
<reference evidence="1 2" key="1">
    <citation type="submission" date="2015-01" db="EMBL/GenBank/DDBJ databases">
        <title>The Genome Sequence of Cladophialophora immunda CBS83496.</title>
        <authorList>
            <consortium name="The Broad Institute Genomics Platform"/>
            <person name="Cuomo C."/>
            <person name="de Hoog S."/>
            <person name="Gorbushina A."/>
            <person name="Stielow B."/>
            <person name="Teixiera M."/>
            <person name="Abouelleil A."/>
            <person name="Chapman S.B."/>
            <person name="Priest M."/>
            <person name="Young S.K."/>
            <person name="Wortman J."/>
            <person name="Nusbaum C."/>
            <person name="Birren B."/>
        </authorList>
    </citation>
    <scope>NUCLEOTIDE SEQUENCE [LARGE SCALE GENOMIC DNA]</scope>
    <source>
        <strain evidence="1 2">CBS 83496</strain>
    </source>
</reference>
<organism evidence="1 2">
    <name type="scientific">Cladophialophora immunda</name>
    <dbReference type="NCBI Taxonomy" id="569365"/>
    <lineage>
        <taxon>Eukaryota</taxon>
        <taxon>Fungi</taxon>
        <taxon>Dikarya</taxon>
        <taxon>Ascomycota</taxon>
        <taxon>Pezizomycotina</taxon>
        <taxon>Eurotiomycetes</taxon>
        <taxon>Chaetothyriomycetidae</taxon>
        <taxon>Chaetothyriales</taxon>
        <taxon>Herpotrichiellaceae</taxon>
        <taxon>Cladophialophora</taxon>
    </lineage>
</organism>